<organism evidence="4 5">
    <name type="scientific">Cobetia amphilecti</name>
    <dbReference type="NCBI Taxonomy" id="1055104"/>
    <lineage>
        <taxon>Bacteria</taxon>
        <taxon>Pseudomonadati</taxon>
        <taxon>Pseudomonadota</taxon>
        <taxon>Gammaproteobacteria</taxon>
        <taxon>Oceanospirillales</taxon>
        <taxon>Halomonadaceae</taxon>
        <taxon>Cobetia</taxon>
    </lineage>
</organism>
<evidence type="ECO:0000256" key="2">
    <source>
        <dbReference type="ARBA" id="ARBA00023315"/>
    </source>
</evidence>
<accession>A0ABT6UPQ8</accession>
<gene>
    <name evidence="4" type="ORF">QLT01_10040</name>
</gene>
<keyword evidence="1 4" id="KW-0808">Transferase</keyword>
<dbReference type="Proteomes" id="UP001229025">
    <property type="component" value="Unassembled WGS sequence"/>
</dbReference>
<dbReference type="CDD" id="cd04301">
    <property type="entry name" value="NAT_SF"/>
    <property type="match status" value="1"/>
</dbReference>
<dbReference type="Pfam" id="PF00583">
    <property type="entry name" value="Acetyltransf_1"/>
    <property type="match status" value="1"/>
</dbReference>
<dbReference type="PANTHER" id="PTHR43420">
    <property type="entry name" value="ACETYLTRANSFERASE"/>
    <property type="match status" value="1"/>
</dbReference>
<dbReference type="GO" id="GO:0016746">
    <property type="term" value="F:acyltransferase activity"/>
    <property type="evidence" value="ECO:0007669"/>
    <property type="project" value="UniProtKB-KW"/>
</dbReference>
<evidence type="ECO:0000256" key="1">
    <source>
        <dbReference type="ARBA" id="ARBA00022679"/>
    </source>
</evidence>
<dbReference type="PANTHER" id="PTHR43420:SF51">
    <property type="entry name" value="PEPTIDYL-LYSINE N-ACETYLTRANSFERASE YIAC"/>
    <property type="match status" value="1"/>
</dbReference>
<proteinExistence type="predicted"/>
<feature type="domain" description="N-acetyltransferase" evidence="3">
    <location>
        <begin position="9"/>
        <end position="177"/>
    </location>
</feature>
<dbReference type="InterPro" id="IPR000182">
    <property type="entry name" value="GNAT_dom"/>
</dbReference>
<reference evidence="5" key="1">
    <citation type="submission" date="2023-07" db="EMBL/GenBank/DDBJ databases">
        <title>Genome-based characterization of strain KMM 296 and proposal for reclassification of Cobetia litoralis and Cobetia pacifica, and emended description of the species Cobetia amphilecti and Cobetia marina.</title>
        <authorList>
            <person name="Balabanova L."/>
            <person name="Nedashkovskaya O."/>
        </authorList>
    </citation>
    <scope>NUCLEOTIDE SEQUENCE [LARGE SCALE GENOMIC DNA]</scope>
    <source>
        <strain evidence="5">NRIC 0815</strain>
    </source>
</reference>
<evidence type="ECO:0000313" key="5">
    <source>
        <dbReference type="Proteomes" id="UP001229025"/>
    </source>
</evidence>
<dbReference type="InterPro" id="IPR050680">
    <property type="entry name" value="YpeA/RimI_acetyltransf"/>
</dbReference>
<sequence length="177" mass="18988">MSESAARRLELRELADEQVTLTALEAIEASQAHGLSQSQLIDVLNDDARCVLGAWWQACESSTCESLDGESPLAELIGFVVLARGPFEAEIEAITVHAARRGQGVGARLLAAAIAQAHDWQRDSGLERLLLEVRASNAAAAALYAKAGFTRDGVRKGYYPLADGGREDAWLMSLPLV</sequence>
<protein>
    <submittedName>
        <fullName evidence="4">GNAT family N-acetyltransferase</fullName>
        <ecNumber evidence="4">2.3.1.-</ecNumber>
    </submittedName>
</protein>
<keyword evidence="5" id="KW-1185">Reference proteome</keyword>
<keyword evidence="2 4" id="KW-0012">Acyltransferase</keyword>
<evidence type="ECO:0000313" key="4">
    <source>
        <dbReference type="EMBL" id="MDI5884693.1"/>
    </source>
</evidence>
<dbReference type="Gene3D" id="3.40.630.30">
    <property type="match status" value="1"/>
</dbReference>
<dbReference type="RefSeq" id="WP_284726880.1">
    <property type="nucleotide sequence ID" value="NZ_JASCSA010000007.1"/>
</dbReference>
<comment type="caution">
    <text evidence="4">The sequence shown here is derived from an EMBL/GenBank/DDBJ whole genome shotgun (WGS) entry which is preliminary data.</text>
</comment>
<dbReference type="SUPFAM" id="SSF55729">
    <property type="entry name" value="Acyl-CoA N-acyltransferases (Nat)"/>
    <property type="match status" value="1"/>
</dbReference>
<evidence type="ECO:0000259" key="3">
    <source>
        <dbReference type="PROSITE" id="PS51186"/>
    </source>
</evidence>
<dbReference type="InterPro" id="IPR016181">
    <property type="entry name" value="Acyl_CoA_acyltransferase"/>
</dbReference>
<dbReference type="EMBL" id="JASCSA010000007">
    <property type="protein sequence ID" value="MDI5884693.1"/>
    <property type="molecule type" value="Genomic_DNA"/>
</dbReference>
<dbReference type="PROSITE" id="PS51186">
    <property type="entry name" value="GNAT"/>
    <property type="match status" value="1"/>
</dbReference>
<dbReference type="EC" id="2.3.1.-" evidence="4"/>
<name>A0ABT6UPQ8_9GAMM</name>